<keyword evidence="3" id="KW-1185">Reference proteome</keyword>
<evidence type="ECO:0000313" key="3">
    <source>
        <dbReference type="Proteomes" id="UP000642748"/>
    </source>
</evidence>
<dbReference type="InterPro" id="IPR053146">
    <property type="entry name" value="QDO-like"/>
</dbReference>
<dbReference type="InterPro" id="IPR014710">
    <property type="entry name" value="RmlC-like_jellyroll"/>
</dbReference>
<name>A0A8J3QTL9_9ACTN</name>
<dbReference type="InterPro" id="IPR011051">
    <property type="entry name" value="RmlC_Cupin_sf"/>
</dbReference>
<dbReference type="Gene3D" id="2.60.120.10">
    <property type="entry name" value="Jelly Rolls"/>
    <property type="match status" value="1"/>
</dbReference>
<protein>
    <recommendedName>
        <fullName evidence="1">Cupin type-2 domain-containing protein</fullName>
    </recommendedName>
</protein>
<dbReference type="Proteomes" id="UP000642748">
    <property type="component" value="Unassembled WGS sequence"/>
</dbReference>
<dbReference type="InterPro" id="IPR013096">
    <property type="entry name" value="Cupin_2"/>
</dbReference>
<reference evidence="2" key="1">
    <citation type="submission" date="2021-01" db="EMBL/GenBank/DDBJ databases">
        <title>Whole genome shotgun sequence of Rugosimonospora africana NBRC 104875.</title>
        <authorList>
            <person name="Komaki H."/>
            <person name="Tamura T."/>
        </authorList>
    </citation>
    <scope>NUCLEOTIDE SEQUENCE</scope>
    <source>
        <strain evidence="2">NBRC 104875</strain>
    </source>
</reference>
<gene>
    <name evidence="2" type="ORF">Raf01_44610</name>
</gene>
<dbReference type="Pfam" id="PF07883">
    <property type="entry name" value="Cupin_2"/>
    <property type="match status" value="1"/>
</dbReference>
<dbReference type="AlphaFoldDB" id="A0A8J3QTL9"/>
<accession>A0A8J3QTL9</accession>
<proteinExistence type="predicted"/>
<dbReference type="SUPFAM" id="SSF51182">
    <property type="entry name" value="RmlC-like cupins"/>
    <property type="match status" value="1"/>
</dbReference>
<dbReference type="EMBL" id="BONZ01000041">
    <property type="protein sequence ID" value="GIH16289.1"/>
    <property type="molecule type" value="Genomic_DNA"/>
</dbReference>
<sequence>MAAAGAGAGVDLRGEATMVLDTHVITNPISGERIVIHETGSGSGESQLAWELMLAPGGRVPSSHAHPAQEERFTVVSGRMRFRVGGHPILAGPGATVVVPPETVHSFANAGPETARVLVTTTPALQMRELLETAAAMAREQHAAGRWLPHLFDLALFMSDFEREVRAPYLPVGLVRLAMRAVARLARVGGRDSRYRRLRAGA</sequence>
<comment type="caution">
    <text evidence="2">The sequence shown here is derived from an EMBL/GenBank/DDBJ whole genome shotgun (WGS) entry which is preliminary data.</text>
</comment>
<organism evidence="2 3">
    <name type="scientific">Rugosimonospora africana</name>
    <dbReference type="NCBI Taxonomy" id="556532"/>
    <lineage>
        <taxon>Bacteria</taxon>
        <taxon>Bacillati</taxon>
        <taxon>Actinomycetota</taxon>
        <taxon>Actinomycetes</taxon>
        <taxon>Micromonosporales</taxon>
        <taxon>Micromonosporaceae</taxon>
        <taxon>Rugosimonospora</taxon>
    </lineage>
</organism>
<dbReference type="PANTHER" id="PTHR36440">
    <property type="entry name" value="PUTATIVE (AFU_ORTHOLOGUE AFUA_8G07350)-RELATED"/>
    <property type="match status" value="1"/>
</dbReference>
<feature type="domain" description="Cupin type-2" evidence="1">
    <location>
        <begin position="52"/>
        <end position="119"/>
    </location>
</feature>
<evidence type="ECO:0000313" key="2">
    <source>
        <dbReference type="EMBL" id="GIH16289.1"/>
    </source>
</evidence>
<dbReference type="PANTHER" id="PTHR36440:SF1">
    <property type="entry name" value="PUTATIVE (AFU_ORTHOLOGUE AFUA_8G07350)-RELATED"/>
    <property type="match status" value="1"/>
</dbReference>
<evidence type="ECO:0000259" key="1">
    <source>
        <dbReference type="Pfam" id="PF07883"/>
    </source>
</evidence>